<organism evidence="3 6">
    <name type="scientific">Myxococcus fulvus</name>
    <dbReference type="NCBI Taxonomy" id="33"/>
    <lineage>
        <taxon>Bacteria</taxon>
        <taxon>Pseudomonadati</taxon>
        <taxon>Myxococcota</taxon>
        <taxon>Myxococcia</taxon>
        <taxon>Myxococcales</taxon>
        <taxon>Cystobacterineae</taxon>
        <taxon>Myxococcaceae</taxon>
        <taxon>Myxococcus</taxon>
    </lineage>
</organism>
<dbReference type="PANTHER" id="PTHR21621:SF0">
    <property type="entry name" value="BETA-CITRYLGLUTAMATE SYNTHASE B-RELATED"/>
    <property type="match status" value="1"/>
</dbReference>
<dbReference type="GO" id="GO:0046872">
    <property type="term" value="F:metal ion binding"/>
    <property type="evidence" value="ECO:0007669"/>
    <property type="project" value="InterPro"/>
</dbReference>
<evidence type="ECO:0000256" key="1">
    <source>
        <dbReference type="PROSITE-ProRule" id="PRU00409"/>
    </source>
</evidence>
<keyword evidence="1" id="KW-0067">ATP-binding</keyword>
<dbReference type="OrthoDB" id="583309at2"/>
<dbReference type="Proteomes" id="UP000321514">
    <property type="component" value="Unassembled WGS sequence"/>
</dbReference>
<protein>
    <submittedName>
        <fullName evidence="4">ATP-GRASP peptide maturase, grasp-with-spasm system</fullName>
    </submittedName>
</protein>
<dbReference type="RefSeq" id="WP_074956472.1">
    <property type="nucleotide sequence ID" value="NZ_BJXR01000027.1"/>
</dbReference>
<evidence type="ECO:0000313" key="3">
    <source>
        <dbReference type="EMBL" id="GEN08097.1"/>
    </source>
</evidence>
<dbReference type="GO" id="GO:0018169">
    <property type="term" value="F:ribosomal S6-glutamic acid ligase activity"/>
    <property type="evidence" value="ECO:0007669"/>
    <property type="project" value="TreeGrafter"/>
</dbReference>
<sequence>MILLLSSSDDVNLDHVIDWLKFHRHEHLRLNADDLMEEPLHLSLHPAQLTFRRKAVDLDSVGIVWLRKFGNFHRSRYHARAATRLRRDSLVQLQREHASILSALTALLDDKRWLTHPSRVRVNKLDMLLRARQCGMSTPETHVLNRKDDLARLLAQGEYISKSIYEPLFLKEPDGLYSMFTRAIEPEEARRVGEHFFPSLVQRKVDKEYELRVFYLDGECHAMAIFSQKSEGTALDFRKIDWTRPTRTVPYALPERLESAIQRFMRSLGLNCGSLDIIKSTDGDYYFLEVNPTGQFGMVSYPCNYSLYEKIAQYLIAHDLRPQEVHR</sequence>
<dbReference type="PROSITE" id="PS50975">
    <property type="entry name" value="ATP_GRASP"/>
    <property type="match status" value="1"/>
</dbReference>
<proteinExistence type="predicted"/>
<reference evidence="3 6" key="2">
    <citation type="submission" date="2019-07" db="EMBL/GenBank/DDBJ databases">
        <title>Whole genome shotgun sequence of Myxococcus fulvus NBRC 100333.</title>
        <authorList>
            <person name="Hosoyama A."/>
            <person name="Uohara A."/>
            <person name="Ohji S."/>
            <person name="Ichikawa N."/>
        </authorList>
    </citation>
    <scope>NUCLEOTIDE SEQUENCE [LARGE SCALE GENOMIC DNA]</scope>
    <source>
        <strain evidence="3 6">NBRC 100333</strain>
    </source>
</reference>
<dbReference type="AlphaFoldDB" id="A0A511T2J4"/>
<dbReference type="InterPro" id="IPR011761">
    <property type="entry name" value="ATP-grasp"/>
</dbReference>
<dbReference type="GO" id="GO:0005737">
    <property type="term" value="C:cytoplasm"/>
    <property type="evidence" value="ECO:0007669"/>
    <property type="project" value="TreeGrafter"/>
</dbReference>
<dbReference type="SUPFAM" id="SSF56059">
    <property type="entry name" value="Glutathione synthetase ATP-binding domain-like"/>
    <property type="match status" value="1"/>
</dbReference>
<evidence type="ECO:0000313" key="4">
    <source>
        <dbReference type="EMBL" id="SEU23031.1"/>
    </source>
</evidence>
<dbReference type="GO" id="GO:0005524">
    <property type="term" value="F:ATP binding"/>
    <property type="evidence" value="ECO:0007669"/>
    <property type="project" value="UniProtKB-UniRule"/>
</dbReference>
<gene>
    <name evidence="3" type="ORF">MFU01_31340</name>
    <name evidence="4" type="ORF">SAMN05443572_106481</name>
</gene>
<comment type="caution">
    <text evidence="3">The sequence shown here is derived from an EMBL/GenBank/DDBJ whole genome shotgun (WGS) entry which is preliminary data.</text>
</comment>
<evidence type="ECO:0000313" key="5">
    <source>
        <dbReference type="Proteomes" id="UP000183760"/>
    </source>
</evidence>
<accession>A0A511T2J4</accession>
<dbReference type="EMBL" id="FOIB01000006">
    <property type="protein sequence ID" value="SEU23031.1"/>
    <property type="molecule type" value="Genomic_DNA"/>
</dbReference>
<evidence type="ECO:0000313" key="6">
    <source>
        <dbReference type="Proteomes" id="UP000321514"/>
    </source>
</evidence>
<feature type="domain" description="ATP-grasp" evidence="2">
    <location>
        <begin position="128"/>
        <end position="316"/>
    </location>
</feature>
<dbReference type="EMBL" id="BJXR01000027">
    <property type="protein sequence ID" value="GEN08097.1"/>
    <property type="molecule type" value="Genomic_DNA"/>
</dbReference>
<dbReference type="InterPro" id="IPR026455">
    <property type="entry name" value="GRASP_w_spasm"/>
</dbReference>
<evidence type="ECO:0000259" key="2">
    <source>
        <dbReference type="PROSITE" id="PS50975"/>
    </source>
</evidence>
<keyword evidence="5" id="KW-1185">Reference proteome</keyword>
<dbReference type="NCBIfam" id="TIGR04192">
    <property type="entry name" value="GRASP_w_spasm"/>
    <property type="match status" value="1"/>
</dbReference>
<dbReference type="GO" id="GO:0009432">
    <property type="term" value="P:SOS response"/>
    <property type="evidence" value="ECO:0007669"/>
    <property type="project" value="TreeGrafter"/>
</dbReference>
<dbReference type="Proteomes" id="UP000183760">
    <property type="component" value="Unassembled WGS sequence"/>
</dbReference>
<dbReference type="Gene3D" id="3.30.470.20">
    <property type="entry name" value="ATP-grasp fold, B domain"/>
    <property type="match status" value="1"/>
</dbReference>
<keyword evidence="1" id="KW-0547">Nucleotide-binding</keyword>
<name>A0A511T2J4_MYXFU</name>
<dbReference type="PANTHER" id="PTHR21621">
    <property type="entry name" value="RIBOSOMAL PROTEIN S6 MODIFICATION PROTEIN"/>
    <property type="match status" value="1"/>
</dbReference>
<reference evidence="4 5" key="1">
    <citation type="submission" date="2016-10" db="EMBL/GenBank/DDBJ databases">
        <authorList>
            <person name="Varghese N."/>
            <person name="Submissions S."/>
        </authorList>
    </citation>
    <scope>NUCLEOTIDE SEQUENCE [LARGE SCALE GENOMIC DNA]</scope>
    <source>
        <strain evidence="4 5">DSM 16525</strain>
    </source>
</reference>